<dbReference type="InterPro" id="IPR041698">
    <property type="entry name" value="Methyltransf_25"/>
</dbReference>
<evidence type="ECO:0000259" key="4">
    <source>
        <dbReference type="Pfam" id="PF13649"/>
    </source>
</evidence>
<keyword evidence="3" id="KW-0949">S-adenosyl-L-methionine</keyword>
<evidence type="ECO:0000256" key="1">
    <source>
        <dbReference type="ARBA" id="ARBA00022603"/>
    </source>
</evidence>
<gene>
    <name evidence="5" type="ORF">RNC47_01220</name>
</gene>
<dbReference type="PANTHER" id="PTHR43464">
    <property type="entry name" value="METHYLTRANSFERASE"/>
    <property type="match status" value="1"/>
</dbReference>
<dbReference type="Pfam" id="PF13649">
    <property type="entry name" value="Methyltransf_25"/>
    <property type="match status" value="1"/>
</dbReference>
<keyword evidence="2 5" id="KW-0808">Transferase</keyword>
<accession>A0ABU2LHB0</accession>
<name>A0ABU2LHB0_9ACTN</name>
<organism evidence="5 6">
    <name type="scientific">Streptomyces millisiae</name>
    <dbReference type="NCBI Taxonomy" id="3075542"/>
    <lineage>
        <taxon>Bacteria</taxon>
        <taxon>Bacillati</taxon>
        <taxon>Actinomycetota</taxon>
        <taxon>Actinomycetes</taxon>
        <taxon>Kitasatosporales</taxon>
        <taxon>Streptomycetaceae</taxon>
        <taxon>Streptomyces</taxon>
    </lineage>
</organism>
<dbReference type="Proteomes" id="UP001183420">
    <property type="component" value="Unassembled WGS sequence"/>
</dbReference>
<dbReference type="CDD" id="cd02440">
    <property type="entry name" value="AdoMet_MTases"/>
    <property type="match status" value="1"/>
</dbReference>
<dbReference type="GO" id="GO:0008168">
    <property type="term" value="F:methyltransferase activity"/>
    <property type="evidence" value="ECO:0007669"/>
    <property type="project" value="UniProtKB-KW"/>
</dbReference>
<sequence>MYTTTDYDWDDAYRTGEYEQRWDFGTCSPDLVGLLAALGPGHGRAALDLGCGSGWDALALARAGYDTTGVDISPEAIAIASERAAKRGSTARFLVADVRQPDTLTARFDLLTDRGCFHHLGSEDRDRYAAQTARLLRAGGLLFIRGAAVAARACKPVSEEALHQHFHADFEIGPVQCFTLDAHDSTPHSHACALTRKP</sequence>
<evidence type="ECO:0000256" key="3">
    <source>
        <dbReference type="ARBA" id="ARBA00022691"/>
    </source>
</evidence>
<keyword evidence="1 5" id="KW-0489">Methyltransferase</keyword>
<dbReference type="Gene3D" id="3.40.50.150">
    <property type="entry name" value="Vaccinia Virus protein VP39"/>
    <property type="match status" value="1"/>
</dbReference>
<comment type="caution">
    <text evidence="5">The sequence shown here is derived from an EMBL/GenBank/DDBJ whole genome shotgun (WGS) entry which is preliminary data.</text>
</comment>
<dbReference type="PANTHER" id="PTHR43464:SF19">
    <property type="entry name" value="UBIQUINONE BIOSYNTHESIS O-METHYLTRANSFERASE, MITOCHONDRIAL"/>
    <property type="match status" value="1"/>
</dbReference>
<dbReference type="EMBL" id="JAVREM010000001">
    <property type="protein sequence ID" value="MDT0316952.1"/>
    <property type="molecule type" value="Genomic_DNA"/>
</dbReference>
<keyword evidence="6" id="KW-1185">Reference proteome</keyword>
<dbReference type="SUPFAM" id="SSF53335">
    <property type="entry name" value="S-adenosyl-L-methionine-dependent methyltransferases"/>
    <property type="match status" value="1"/>
</dbReference>
<evidence type="ECO:0000313" key="5">
    <source>
        <dbReference type="EMBL" id="MDT0316952.1"/>
    </source>
</evidence>
<dbReference type="RefSeq" id="WP_311594679.1">
    <property type="nucleotide sequence ID" value="NZ_JAVREM010000001.1"/>
</dbReference>
<evidence type="ECO:0000256" key="2">
    <source>
        <dbReference type="ARBA" id="ARBA00022679"/>
    </source>
</evidence>
<reference evidence="6" key="1">
    <citation type="submission" date="2023-07" db="EMBL/GenBank/DDBJ databases">
        <title>30 novel species of actinomycetes from the DSMZ collection.</title>
        <authorList>
            <person name="Nouioui I."/>
        </authorList>
    </citation>
    <scope>NUCLEOTIDE SEQUENCE [LARGE SCALE GENOMIC DNA]</scope>
    <source>
        <strain evidence="6">DSM 44918</strain>
    </source>
</reference>
<dbReference type="EC" id="2.1.-.-" evidence="5"/>
<protein>
    <submittedName>
        <fullName evidence="5">Class I SAM-dependent methyltransferase</fullName>
        <ecNumber evidence="5">2.1.-.-</ecNumber>
    </submittedName>
</protein>
<proteinExistence type="predicted"/>
<dbReference type="InterPro" id="IPR029063">
    <property type="entry name" value="SAM-dependent_MTases_sf"/>
</dbReference>
<dbReference type="GO" id="GO:0032259">
    <property type="term" value="P:methylation"/>
    <property type="evidence" value="ECO:0007669"/>
    <property type="project" value="UniProtKB-KW"/>
</dbReference>
<evidence type="ECO:0000313" key="6">
    <source>
        <dbReference type="Proteomes" id="UP001183420"/>
    </source>
</evidence>
<feature type="domain" description="Methyltransferase" evidence="4">
    <location>
        <begin position="47"/>
        <end position="140"/>
    </location>
</feature>